<name>A0A178IQH9_9BACT</name>
<organism evidence="2 3">
    <name type="scientific">Termitidicoccus mucosus</name>
    <dbReference type="NCBI Taxonomy" id="1184151"/>
    <lineage>
        <taxon>Bacteria</taxon>
        <taxon>Pseudomonadati</taxon>
        <taxon>Verrucomicrobiota</taxon>
        <taxon>Opitutia</taxon>
        <taxon>Opitutales</taxon>
        <taxon>Opitutaceae</taxon>
        <taxon>Termitidicoccus</taxon>
    </lineage>
</organism>
<proteinExistence type="predicted"/>
<comment type="caution">
    <text evidence="2">The sequence shown here is derived from an EMBL/GenBank/DDBJ whole genome shotgun (WGS) entry which is preliminary data.</text>
</comment>
<feature type="region of interest" description="Disordered" evidence="1">
    <location>
        <begin position="50"/>
        <end position="76"/>
    </location>
</feature>
<feature type="compositionally biased region" description="Low complexity" evidence="1">
    <location>
        <begin position="50"/>
        <end position="68"/>
    </location>
</feature>
<reference evidence="2 3" key="1">
    <citation type="submission" date="2016-01" db="EMBL/GenBank/DDBJ databases">
        <title>High potential of lignocellulose degradation of a new Verrucomicrobia species.</title>
        <authorList>
            <person name="Wang Y."/>
            <person name="Shi Y."/>
            <person name="Qiu Z."/>
            <person name="Liu S."/>
            <person name="Yang H."/>
        </authorList>
    </citation>
    <scope>NUCLEOTIDE SEQUENCE [LARGE SCALE GENOMIC DNA]</scope>
    <source>
        <strain evidence="2 3">TSB47</strain>
    </source>
</reference>
<evidence type="ECO:0000313" key="2">
    <source>
        <dbReference type="EMBL" id="OAM91506.1"/>
    </source>
</evidence>
<sequence length="76" mass="8127">MHVAKFRLMGDTALQAGNSESIIRHHYLNVTTSQEAGAFFAILPKRVATPQTEPAPQAASAPAPMPASDRQDRLAA</sequence>
<keyword evidence="3" id="KW-1185">Reference proteome</keyword>
<dbReference type="Proteomes" id="UP000078486">
    <property type="component" value="Unassembled WGS sequence"/>
</dbReference>
<accession>A0A178IQH9</accession>
<evidence type="ECO:0000256" key="1">
    <source>
        <dbReference type="SAM" id="MobiDB-lite"/>
    </source>
</evidence>
<dbReference type="EMBL" id="LRRQ01000024">
    <property type="protein sequence ID" value="OAM91506.1"/>
    <property type="molecule type" value="Genomic_DNA"/>
</dbReference>
<evidence type="ECO:0000313" key="3">
    <source>
        <dbReference type="Proteomes" id="UP000078486"/>
    </source>
</evidence>
<dbReference type="STRING" id="1184151.AW736_02730"/>
<protein>
    <submittedName>
        <fullName evidence="2">Uncharacterized protein</fullName>
    </submittedName>
</protein>
<gene>
    <name evidence="2" type="ORF">AW736_02730</name>
</gene>
<dbReference type="AlphaFoldDB" id="A0A178IQH9"/>